<feature type="transmembrane region" description="Helical" evidence="1">
    <location>
        <begin position="64"/>
        <end position="88"/>
    </location>
</feature>
<proteinExistence type="predicted"/>
<comment type="caution">
    <text evidence="2">The sequence shown here is derived from an EMBL/GenBank/DDBJ whole genome shotgun (WGS) entry which is preliminary data.</text>
</comment>
<feature type="transmembrane region" description="Helical" evidence="1">
    <location>
        <begin position="130"/>
        <end position="154"/>
    </location>
</feature>
<name>A0A8J6PQV8_9HYPH</name>
<keyword evidence="1" id="KW-0812">Transmembrane</keyword>
<evidence type="ECO:0000313" key="3">
    <source>
        <dbReference type="Proteomes" id="UP000643405"/>
    </source>
</evidence>
<evidence type="ECO:0000256" key="1">
    <source>
        <dbReference type="SAM" id="Phobius"/>
    </source>
</evidence>
<dbReference type="EMBL" id="JACVVX010000006">
    <property type="protein sequence ID" value="MBD0416520.1"/>
    <property type="molecule type" value="Genomic_DNA"/>
</dbReference>
<evidence type="ECO:0000313" key="2">
    <source>
        <dbReference type="EMBL" id="MBD0416520.1"/>
    </source>
</evidence>
<feature type="transmembrane region" description="Helical" evidence="1">
    <location>
        <begin position="32"/>
        <end position="52"/>
    </location>
</feature>
<dbReference type="Proteomes" id="UP000643405">
    <property type="component" value="Unassembled WGS sequence"/>
</dbReference>
<dbReference type="AlphaFoldDB" id="A0A8J6PQV8"/>
<keyword evidence="1" id="KW-0472">Membrane</keyword>
<organism evidence="2 3">
    <name type="scientific">Oryzicola mucosus</name>
    <dbReference type="NCBI Taxonomy" id="2767425"/>
    <lineage>
        <taxon>Bacteria</taxon>
        <taxon>Pseudomonadati</taxon>
        <taxon>Pseudomonadota</taxon>
        <taxon>Alphaproteobacteria</taxon>
        <taxon>Hyphomicrobiales</taxon>
        <taxon>Phyllobacteriaceae</taxon>
        <taxon>Oryzicola</taxon>
    </lineage>
</organism>
<keyword evidence="1" id="KW-1133">Transmembrane helix</keyword>
<gene>
    <name evidence="2" type="ORF">ICI42_17840</name>
</gene>
<dbReference type="RefSeq" id="WP_188165965.1">
    <property type="nucleotide sequence ID" value="NZ_JACVVX010000006.1"/>
</dbReference>
<protein>
    <submittedName>
        <fullName evidence="2">Uncharacterized protein</fullName>
    </submittedName>
</protein>
<accession>A0A8J6PQV8</accession>
<keyword evidence="3" id="KW-1185">Reference proteome</keyword>
<reference evidence="2" key="1">
    <citation type="submission" date="2020-09" db="EMBL/GenBank/DDBJ databases">
        <title>Genome seq and assembly of Tianweitania sp.</title>
        <authorList>
            <person name="Chhetri G."/>
        </authorList>
    </citation>
    <scope>NUCLEOTIDE SEQUENCE</scope>
    <source>
        <strain evidence="2">Rool2</strain>
    </source>
</reference>
<sequence length="163" mass="17999">MPMADPFGTASHQAQKVKDTLLEIQSAAYNSASTYTTVIIFGAYAGLFTIWGNTRDFLSQFATLSVALLLGTSAFFFVLFEVFKMLIVSANQLKIRKMLIEPLPAEEFLRRHAEIAKDTNTLVQRVVMPVWIVTLVITIICGFGAALILFGAVLRNLIDPLTP</sequence>